<dbReference type="Proteomes" id="UP000027120">
    <property type="component" value="Unassembled WGS sequence"/>
</dbReference>
<protein>
    <submittedName>
        <fullName evidence="1">Uncharacterized protein</fullName>
    </submittedName>
</protein>
<reference evidence="1 2" key="1">
    <citation type="submission" date="2014-04" db="EMBL/GenBank/DDBJ databases">
        <authorList>
            <consortium name="International Citrus Genome Consortium"/>
            <person name="Gmitter F."/>
            <person name="Chen C."/>
            <person name="Farmerie W."/>
            <person name="Harkins T."/>
            <person name="Desany B."/>
            <person name="Mohiuddin M."/>
            <person name="Kodira C."/>
            <person name="Borodovsky M."/>
            <person name="Lomsadze A."/>
            <person name="Burns P."/>
            <person name="Jenkins J."/>
            <person name="Prochnik S."/>
            <person name="Shu S."/>
            <person name="Chapman J."/>
            <person name="Pitluck S."/>
            <person name="Schmutz J."/>
            <person name="Rokhsar D."/>
        </authorList>
    </citation>
    <scope>NUCLEOTIDE SEQUENCE</scope>
</reference>
<evidence type="ECO:0000313" key="1">
    <source>
        <dbReference type="EMBL" id="KDO45191.1"/>
    </source>
</evidence>
<name>A0A067E2W2_CITSI</name>
<evidence type="ECO:0000313" key="2">
    <source>
        <dbReference type="Proteomes" id="UP000027120"/>
    </source>
</evidence>
<proteinExistence type="predicted"/>
<accession>A0A067E2W2</accession>
<organism evidence="1 2">
    <name type="scientific">Citrus sinensis</name>
    <name type="common">Sweet orange</name>
    <name type="synonym">Citrus aurantium var. sinensis</name>
    <dbReference type="NCBI Taxonomy" id="2711"/>
    <lineage>
        <taxon>Eukaryota</taxon>
        <taxon>Viridiplantae</taxon>
        <taxon>Streptophyta</taxon>
        <taxon>Embryophyta</taxon>
        <taxon>Tracheophyta</taxon>
        <taxon>Spermatophyta</taxon>
        <taxon>Magnoliopsida</taxon>
        <taxon>eudicotyledons</taxon>
        <taxon>Gunneridae</taxon>
        <taxon>Pentapetalae</taxon>
        <taxon>rosids</taxon>
        <taxon>malvids</taxon>
        <taxon>Sapindales</taxon>
        <taxon>Rutaceae</taxon>
        <taxon>Aurantioideae</taxon>
        <taxon>Citrus</taxon>
    </lineage>
</organism>
<sequence>KDEHVNGIGRAI</sequence>
<dbReference type="EMBL" id="KK785269">
    <property type="protein sequence ID" value="KDO45191.1"/>
    <property type="molecule type" value="Genomic_DNA"/>
</dbReference>
<gene>
    <name evidence="1" type="ORF">CISIN_1g0226702mg</name>
</gene>
<feature type="non-terminal residue" evidence="1">
    <location>
        <position position="1"/>
    </location>
</feature>
<keyword evidence="2" id="KW-1185">Reference proteome</keyword>